<dbReference type="PROSITE" id="PS00455">
    <property type="entry name" value="AMP_BINDING"/>
    <property type="match status" value="1"/>
</dbReference>
<gene>
    <name evidence="6" type="ORF">ACFQ4H_23695</name>
</gene>
<organism evidence="6 7">
    <name type="scientific">Micromonospora sonneratiae</name>
    <dbReference type="NCBI Taxonomy" id="1184706"/>
    <lineage>
        <taxon>Bacteria</taxon>
        <taxon>Bacillati</taxon>
        <taxon>Actinomycetota</taxon>
        <taxon>Actinomycetes</taxon>
        <taxon>Micromonosporales</taxon>
        <taxon>Micromonosporaceae</taxon>
        <taxon>Micromonospora</taxon>
    </lineage>
</organism>
<comment type="caution">
    <text evidence="6">The sequence shown here is derived from an EMBL/GenBank/DDBJ whole genome shotgun (WGS) entry which is preliminary data.</text>
</comment>
<dbReference type="EMBL" id="JBHTMP010000042">
    <property type="protein sequence ID" value="MFD1324094.1"/>
    <property type="molecule type" value="Genomic_DNA"/>
</dbReference>
<dbReference type="PROSITE" id="PS00012">
    <property type="entry name" value="PHOSPHOPANTETHEINE"/>
    <property type="match status" value="1"/>
</dbReference>
<evidence type="ECO:0000259" key="5">
    <source>
        <dbReference type="PROSITE" id="PS50075"/>
    </source>
</evidence>
<dbReference type="InterPro" id="IPR009081">
    <property type="entry name" value="PP-bd_ACP"/>
</dbReference>
<proteinExistence type="predicted"/>
<protein>
    <submittedName>
        <fullName evidence="6">Amino acid adenylation domain-containing protein</fullName>
    </submittedName>
</protein>
<dbReference type="InterPro" id="IPR020845">
    <property type="entry name" value="AMP-binding_CS"/>
</dbReference>
<dbReference type="PROSITE" id="PS50075">
    <property type="entry name" value="CARRIER"/>
    <property type="match status" value="1"/>
</dbReference>
<dbReference type="InterPro" id="IPR010071">
    <property type="entry name" value="AA_adenyl_dom"/>
</dbReference>
<keyword evidence="3" id="KW-0597">Phosphoprotein</keyword>
<dbReference type="InterPro" id="IPR020806">
    <property type="entry name" value="PKS_PP-bd"/>
</dbReference>
<dbReference type="Proteomes" id="UP001597260">
    <property type="component" value="Unassembled WGS sequence"/>
</dbReference>
<evidence type="ECO:0000256" key="4">
    <source>
        <dbReference type="SAM" id="MobiDB-lite"/>
    </source>
</evidence>
<dbReference type="InterPro" id="IPR006162">
    <property type="entry name" value="Ppantetheine_attach_site"/>
</dbReference>
<dbReference type="Gene3D" id="3.40.50.1820">
    <property type="entry name" value="alpha/beta hydrolase"/>
    <property type="match status" value="1"/>
</dbReference>
<dbReference type="InterPro" id="IPR045851">
    <property type="entry name" value="AMP-bd_C_sf"/>
</dbReference>
<dbReference type="Pfam" id="PF00550">
    <property type="entry name" value="PP-binding"/>
    <property type="match status" value="1"/>
</dbReference>
<feature type="domain" description="Carrier" evidence="5">
    <location>
        <begin position="976"/>
        <end position="1051"/>
    </location>
</feature>
<feature type="region of interest" description="Disordered" evidence="4">
    <location>
        <begin position="212"/>
        <end position="231"/>
    </location>
</feature>
<reference evidence="7" key="1">
    <citation type="journal article" date="2019" name="Int. J. Syst. Evol. Microbiol.">
        <title>The Global Catalogue of Microorganisms (GCM) 10K type strain sequencing project: providing services to taxonomists for standard genome sequencing and annotation.</title>
        <authorList>
            <consortium name="The Broad Institute Genomics Platform"/>
            <consortium name="The Broad Institute Genome Sequencing Center for Infectious Disease"/>
            <person name="Wu L."/>
            <person name="Ma J."/>
        </authorList>
    </citation>
    <scope>NUCLEOTIDE SEQUENCE [LARGE SCALE GENOMIC DNA]</scope>
    <source>
        <strain evidence="7">JCM 31037</strain>
    </source>
</reference>
<evidence type="ECO:0000256" key="3">
    <source>
        <dbReference type="ARBA" id="ARBA00022553"/>
    </source>
</evidence>
<dbReference type="SUPFAM" id="SSF56801">
    <property type="entry name" value="Acetyl-CoA synthetase-like"/>
    <property type="match status" value="1"/>
</dbReference>
<dbReference type="Gene3D" id="3.30.559.30">
    <property type="entry name" value="Nonribosomal peptide synthetase, condensation domain"/>
    <property type="match status" value="1"/>
</dbReference>
<dbReference type="InterPro" id="IPR029058">
    <property type="entry name" value="AB_hydrolase_fold"/>
</dbReference>
<comment type="cofactor">
    <cofactor evidence="1">
        <name>pantetheine 4'-phosphate</name>
        <dbReference type="ChEBI" id="CHEBI:47942"/>
    </cofactor>
</comment>
<dbReference type="Gene3D" id="3.40.50.980">
    <property type="match status" value="2"/>
</dbReference>
<dbReference type="Gene3D" id="3.30.300.30">
    <property type="match status" value="1"/>
</dbReference>
<keyword evidence="2" id="KW-0596">Phosphopantetheine</keyword>
<dbReference type="SUPFAM" id="SSF52777">
    <property type="entry name" value="CoA-dependent acyltransferases"/>
    <property type="match status" value="2"/>
</dbReference>
<dbReference type="InterPro" id="IPR025110">
    <property type="entry name" value="AMP-bd_C"/>
</dbReference>
<dbReference type="PANTHER" id="PTHR45527:SF1">
    <property type="entry name" value="FATTY ACID SYNTHASE"/>
    <property type="match status" value="1"/>
</dbReference>
<name>A0ABW3YIR8_9ACTN</name>
<dbReference type="RefSeq" id="WP_377574152.1">
    <property type="nucleotide sequence ID" value="NZ_JBHTMP010000042.1"/>
</dbReference>
<dbReference type="Pfam" id="PF00668">
    <property type="entry name" value="Condensation"/>
    <property type="match status" value="1"/>
</dbReference>
<feature type="region of interest" description="Disordered" evidence="4">
    <location>
        <begin position="1050"/>
        <end position="1069"/>
    </location>
</feature>
<dbReference type="Pfam" id="PF13193">
    <property type="entry name" value="AMP-binding_C"/>
    <property type="match status" value="1"/>
</dbReference>
<accession>A0ABW3YIR8</accession>
<evidence type="ECO:0000313" key="7">
    <source>
        <dbReference type="Proteomes" id="UP001597260"/>
    </source>
</evidence>
<evidence type="ECO:0000256" key="1">
    <source>
        <dbReference type="ARBA" id="ARBA00001957"/>
    </source>
</evidence>
<dbReference type="NCBIfam" id="TIGR01733">
    <property type="entry name" value="AA-adenyl-dom"/>
    <property type="match status" value="1"/>
</dbReference>
<dbReference type="SUPFAM" id="SSF47336">
    <property type="entry name" value="ACP-like"/>
    <property type="match status" value="1"/>
</dbReference>
<dbReference type="Gene3D" id="3.30.559.10">
    <property type="entry name" value="Chloramphenicol acetyltransferase-like domain"/>
    <property type="match status" value="1"/>
</dbReference>
<dbReference type="SMART" id="SM00823">
    <property type="entry name" value="PKS_PP"/>
    <property type="match status" value="1"/>
</dbReference>
<keyword evidence="7" id="KW-1185">Reference proteome</keyword>
<evidence type="ECO:0000256" key="2">
    <source>
        <dbReference type="ARBA" id="ARBA00022450"/>
    </source>
</evidence>
<dbReference type="InterPro" id="IPR001242">
    <property type="entry name" value="Condensation_dom"/>
</dbReference>
<dbReference type="Pfam" id="PF00501">
    <property type="entry name" value="AMP-binding"/>
    <property type="match status" value="1"/>
</dbReference>
<dbReference type="InterPro" id="IPR036736">
    <property type="entry name" value="ACP-like_sf"/>
</dbReference>
<dbReference type="InterPro" id="IPR000873">
    <property type="entry name" value="AMP-dep_synth/lig_dom"/>
</dbReference>
<dbReference type="CDD" id="cd19531">
    <property type="entry name" value="LCL_NRPS-like"/>
    <property type="match status" value="1"/>
</dbReference>
<dbReference type="Gene3D" id="2.30.38.10">
    <property type="entry name" value="Luciferase, Domain 3"/>
    <property type="match status" value="1"/>
</dbReference>
<sequence>MSGDTWVLPTSSTQRRLWLLDQLTPGSAEYNIGWSVRLTGPLQLDALESALSWLIERHEALRTTFTAVDGEPRQEVRAPWPVRLPVTDLTDVAVPSGQQRLAELVEEAGRTPFDLTSGPLVRLRLIRQAPEQHLLIIVAHHIVTDGWSFGTIFSELAHAYQATVAGTGPTLPPPPIQYADFAVWQDEQADSGAFTEDLEFWRTELTGAPTLLDLPADRPRPAEQTPAGGLTTFDLPDELTARVGALARTADTTMFAVLLGAFQTLLHRLSGQDDLLVGVPVSGRTRPETQQVIGFFANTLALRARFDDGTTYADVLRAARASALAAQSRQDVPFERVVDLLAPARSLAYSPVVQVLFALEEPPAPVTAAGLRIAPELHENGTVKFDLTLTVEQRPDGLRGRLTYRTDLFDADRIRRLADQYLALLDGATTAPDTPVAELPLLTDAQRREIVDRWRTDAPALPPYDSVSALLAHRWPAEPDAVAVATSGGETSTYRQLDAASNRLAQLLRTHGVRPDVPVGLCLSRGTGMVTAILAVWKAGGGYLPLDPELPSARLAAMTAEVAPPVLITDRASSGRTGDCWPAGTRVVNLDDAADAATLTGLPETAPDHDGHPSSLAYLLYTSGSTGTPKAVAVTHGSVVNLLVSADRLLCLTSADRFAAITTPAFDISVVELVLPVLAGARVELIDAQTAMDAAALRTELATRQITAAQATPASWRMLVAAGGVPAGVRTRISGGEALPRDLADALRSDDAQVINGYGPSETTIYSTIGAVAAQGPVDLGAAVDNTGIYLLDPAGNPVGTGAVGEIHIGGLGVARGYHGRPGPTADRFRPDPYSGQPGARLYATGDLARCLPNGRLEYLGRADHQIKLRGYRIEPGEIETALREQPGVREAVVTTWRASADDVRLVGYVVPTESGTQAAQLWPPLRTALARRLPEYMLPATVVVLDELPRTGSGKIDRRALPEPDWRDPGTGYAAARNPVEERLTALWSEVLGHTGIGVHDNFFALGGHSLTATRLIARIRTAFGVDLPLRMLFAAPTIAELGELVGAPTTGQLRPDEPTLDRVASGRPAPEDLLASLDDLSDQEIDELLNTLIAEEGA</sequence>
<dbReference type="InterPro" id="IPR023213">
    <property type="entry name" value="CAT-like_dom_sf"/>
</dbReference>
<evidence type="ECO:0000313" key="6">
    <source>
        <dbReference type="EMBL" id="MFD1324094.1"/>
    </source>
</evidence>
<dbReference type="CDD" id="cd05930">
    <property type="entry name" value="A_NRPS"/>
    <property type="match status" value="1"/>
</dbReference>
<dbReference type="PANTHER" id="PTHR45527">
    <property type="entry name" value="NONRIBOSOMAL PEPTIDE SYNTHETASE"/>
    <property type="match status" value="1"/>
</dbReference>